<gene>
    <name evidence="1" type="ORF">OUZ56_031993</name>
</gene>
<sequence>MEALRGEMVFNVTNFRHFGSILGMHQSLYFPSFVPGFVGVSFSSPVRDAVSNGVGLVSGDCCGGFRTLGLRQSLILSSSSSLSLLRNFPYDTFIVAGSDRNYGLLSPYLSRPALLVLRPKNYHLQKLPVQSGIVPSGRTQTVDALKMSDLC</sequence>
<accession>A0ABQ9ZVW5</accession>
<dbReference type="EMBL" id="JAOYFB010000005">
    <property type="protein sequence ID" value="KAK4017037.1"/>
    <property type="molecule type" value="Genomic_DNA"/>
</dbReference>
<keyword evidence="2" id="KW-1185">Reference proteome</keyword>
<evidence type="ECO:0000313" key="2">
    <source>
        <dbReference type="Proteomes" id="UP001234178"/>
    </source>
</evidence>
<organism evidence="1 2">
    <name type="scientific">Daphnia magna</name>
    <dbReference type="NCBI Taxonomy" id="35525"/>
    <lineage>
        <taxon>Eukaryota</taxon>
        <taxon>Metazoa</taxon>
        <taxon>Ecdysozoa</taxon>
        <taxon>Arthropoda</taxon>
        <taxon>Crustacea</taxon>
        <taxon>Branchiopoda</taxon>
        <taxon>Diplostraca</taxon>
        <taxon>Cladocera</taxon>
        <taxon>Anomopoda</taxon>
        <taxon>Daphniidae</taxon>
        <taxon>Daphnia</taxon>
    </lineage>
</organism>
<name>A0ABQ9ZVW5_9CRUS</name>
<evidence type="ECO:0000313" key="1">
    <source>
        <dbReference type="EMBL" id="KAK4017037.1"/>
    </source>
</evidence>
<dbReference type="Proteomes" id="UP001234178">
    <property type="component" value="Unassembled WGS sequence"/>
</dbReference>
<comment type="caution">
    <text evidence="1">The sequence shown here is derived from an EMBL/GenBank/DDBJ whole genome shotgun (WGS) entry which is preliminary data.</text>
</comment>
<reference evidence="1 2" key="1">
    <citation type="journal article" date="2023" name="Nucleic Acids Res.">
        <title>The hologenome of Daphnia magna reveals possible DNA methylation and microbiome-mediated evolution of the host genome.</title>
        <authorList>
            <person name="Chaturvedi A."/>
            <person name="Li X."/>
            <person name="Dhandapani V."/>
            <person name="Marshall H."/>
            <person name="Kissane S."/>
            <person name="Cuenca-Cambronero M."/>
            <person name="Asole G."/>
            <person name="Calvet F."/>
            <person name="Ruiz-Romero M."/>
            <person name="Marangio P."/>
            <person name="Guigo R."/>
            <person name="Rago D."/>
            <person name="Mirbahai L."/>
            <person name="Eastwood N."/>
            <person name="Colbourne J.K."/>
            <person name="Zhou J."/>
            <person name="Mallon E."/>
            <person name="Orsini L."/>
        </authorList>
    </citation>
    <scope>NUCLEOTIDE SEQUENCE [LARGE SCALE GENOMIC DNA]</scope>
    <source>
        <strain evidence="1">LRV0_1</strain>
    </source>
</reference>
<protein>
    <submittedName>
        <fullName evidence="1">Uncharacterized protein</fullName>
    </submittedName>
</protein>
<proteinExistence type="predicted"/>